<dbReference type="EMBL" id="MFSP01000046">
    <property type="protein sequence ID" value="OGI67788.1"/>
    <property type="molecule type" value="Genomic_DNA"/>
</dbReference>
<sequence length="101" mass="11527">MYYRHHVFFCINKRDDGSACCANHDSPSLRDYAKSRIKSLGLAGAGRVRINNAGCLDRCKEGPVIVVYPEGVWYTYVDKQDIDEIIQKHLINGEVVDRLRI</sequence>
<name>A0A1F6VDY5_9PROT</name>
<evidence type="ECO:0000313" key="1">
    <source>
        <dbReference type="EMBL" id="OGI67788.1"/>
    </source>
</evidence>
<proteinExistence type="predicted"/>
<accession>A0A1F6VDY5</accession>
<dbReference type="Gene3D" id="3.40.30.10">
    <property type="entry name" value="Glutaredoxin"/>
    <property type="match status" value="1"/>
</dbReference>
<organism evidence="1 2">
    <name type="scientific">Candidatus Muproteobacteria bacterium RBG_16_60_9</name>
    <dbReference type="NCBI Taxonomy" id="1817755"/>
    <lineage>
        <taxon>Bacteria</taxon>
        <taxon>Pseudomonadati</taxon>
        <taxon>Pseudomonadota</taxon>
        <taxon>Candidatus Muproteobacteria</taxon>
    </lineage>
</organism>
<dbReference type="CDD" id="cd02980">
    <property type="entry name" value="TRX_Fd_family"/>
    <property type="match status" value="1"/>
</dbReference>
<dbReference type="AlphaFoldDB" id="A0A1F6VDY5"/>
<gene>
    <name evidence="1" type="ORF">A2W18_14590</name>
</gene>
<comment type="caution">
    <text evidence="1">The sequence shown here is derived from an EMBL/GenBank/DDBJ whole genome shotgun (WGS) entry which is preliminary data.</text>
</comment>
<protein>
    <submittedName>
        <fullName evidence="1">2Fe-2S ferredoxin</fullName>
    </submittedName>
</protein>
<dbReference type="InterPro" id="IPR036249">
    <property type="entry name" value="Thioredoxin-like_sf"/>
</dbReference>
<dbReference type="SUPFAM" id="SSF52833">
    <property type="entry name" value="Thioredoxin-like"/>
    <property type="match status" value="1"/>
</dbReference>
<evidence type="ECO:0000313" key="2">
    <source>
        <dbReference type="Proteomes" id="UP000179076"/>
    </source>
</evidence>
<reference evidence="1 2" key="1">
    <citation type="journal article" date="2016" name="Nat. Commun.">
        <title>Thousands of microbial genomes shed light on interconnected biogeochemical processes in an aquifer system.</title>
        <authorList>
            <person name="Anantharaman K."/>
            <person name="Brown C.T."/>
            <person name="Hug L.A."/>
            <person name="Sharon I."/>
            <person name="Castelle C.J."/>
            <person name="Probst A.J."/>
            <person name="Thomas B.C."/>
            <person name="Singh A."/>
            <person name="Wilkins M.J."/>
            <person name="Karaoz U."/>
            <person name="Brodie E.L."/>
            <person name="Williams K.H."/>
            <person name="Hubbard S.S."/>
            <person name="Banfield J.F."/>
        </authorList>
    </citation>
    <scope>NUCLEOTIDE SEQUENCE [LARGE SCALE GENOMIC DNA]</scope>
</reference>
<dbReference type="Proteomes" id="UP000179076">
    <property type="component" value="Unassembled WGS sequence"/>
</dbReference>